<organism evidence="1 2">
    <name type="scientific">Pararge aegeria aegeria</name>
    <dbReference type="NCBI Taxonomy" id="348720"/>
    <lineage>
        <taxon>Eukaryota</taxon>
        <taxon>Metazoa</taxon>
        <taxon>Ecdysozoa</taxon>
        <taxon>Arthropoda</taxon>
        <taxon>Hexapoda</taxon>
        <taxon>Insecta</taxon>
        <taxon>Pterygota</taxon>
        <taxon>Neoptera</taxon>
        <taxon>Endopterygota</taxon>
        <taxon>Lepidoptera</taxon>
        <taxon>Glossata</taxon>
        <taxon>Ditrysia</taxon>
        <taxon>Papilionoidea</taxon>
        <taxon>Nymphalidae</taxon>
        <taxon>Satyrinae</taxon>
        <taxon>Satyrini</taxon>
        <taxon>Parargina</taxon>
        <taxon>Pararge</taxon>
    </lineage>
</organism>
<feature type="non-terminal residue" evidence="1">
    <location>
        <position position="1"/>
    </location>
</feature>
<dbReference type="AlphaFoldDB" id="A0A8S4QUG6"/>
<gene>
    <name evidence="1" type="primary">jg179</name>
    <name evidence="1" type="ORF">PAEG_LOCUS6848</name>
</gene>
<comment type="caution">
    <text evidence="1">The sequence shown here is derived from an EMBL/GenBank/DDBJ whole genome shotgun (WGS) entry which is preliminary data.</text>
</comment>
<dbReference type="Proteomes" id="UP000838756">
    <property type="component" value="Unassembled WGS sequence"/>
</dbReference>
<dbReference type="EMBL" id="CAKXAJ010020651">
    <property type="protein sequence ID" value="CAH2223977.1"/>
    <property type="molecule type" value="Genomic_DNA"/>
</dbReference>
<sequence length="45" mass="5420">IRCPNHLLRELERCTFFHRPVKEACIHPKYQPKAPALTYKQKDSR</sequence>
<reference evidence="1" key="1">
    <citation type="submission" date="2022-03" db="EMBL/GenBank/DDBJ databases">
        <authorList>
            <person name="Lindestad O."/>
        </authorList>
    </citation>
    <scope>NUCLEOTIDE SEQUENCE</scope>
</reference>
<evidence type="ECO:0000313" key="1">
    <source>
        <dbReference type="EMBL" id="CAH2223977.1"/>
    </source>
</evidence>
<protein>
    <submittedName>
        <fullName evidence="1">Jg179 protein</fullName>
    </submittedName>
</protein>
<evidence type="ECO:0000313" key="2">
    <source>
        <dbReference type="Proteomes" id="UP000838756"/>
    </source>
</evidence>
<keyword evidence="2" id="KW-1185">Reference proteome</keyword>
<accession>A0A8S4QUG6</accession>
<proteinExistence type="predicted"/>
<name>A0A8S4QUG6_9NEOP</name>